<dbReference type="CDD" id="cd12148">
    <property type="entry name" value="fungal_TF_MHR"/>
    <property type="match status" value="1"/>
</dbReference>
<dbReference type="OrthoDB" id="4151767at2759"/>
<accession>A0A0D2E866</accession>
<protein>
    <recommendedName>
        <fullName evidence="8">Zn(2)-C6 fungal-type domain-containing protein</fullName>
    </recommendedName>
</protein>
<dbReference type="SUPFAM" id="SSF57701">
    <property type="entry name" value="Zn2/Cys6 DNA-binding domain"/>
    <property type="match status" value="1"/>
</dbReference>
<dbReference type="VEuPathDB" id="FungiDB:Z517_01747"/>
<reference evidence="9 10" key="1">
    <citation type="submission" date="2015-01" db="EMBL/GenBank/DDBJ databases">
        <title>The Genome Sequence of Fonsecaea pedrosoi CBS 271.37.</title>
        <authorList>
            <consortium name="The Broad Institute Genomics Platform"/>
            <person name="Cuomo C."/>
            <person name="de Hoog S."/>
            <person name="Gorbushina A."/>
            <person name="Stielow B."/>
            <person name="Teixiera M."/>
            <person name="Abouelleil A."/>
            <person name="Chapman S.B."/>
            <person name="Priest M."/>
            <person name="Young S.K."/>
            <person name="Wortman J."/>
            <person name="Nusbaum C."/>
            <person name="Birren B."/>
        </authorList>
    </citation>
    <scope>NUCLEOTIDE SEQUENCE [LARGE SCALE GENOMIC DNA]</scope>
    <source>
        <strain evidence="9 10">CBS 271.37</strain>
    </source>
</reference>
<dbReference type="AlphaFoldDB" id="A0A0D2E866"/>
<dbReference type="PROSITE" id="PS00463">
    <property type="entry name" value="ZN2_CY6_FUNGAL_1"/>
    <property type="match status" value="1"/>
</dbReference>
<keyword evidence="10" id="KW-1185">Reference proteome</keyword>
<keyword evidence="3" id="KW-0862">Zinc</keyword>
<evidence type="ECO:0000313" key="10">
    <source>
        <dbReference type="Proteomes" id="UP000053029"/>
    </source>
</evidence>
<organism evidence="9 10">
    <name type="scientific">Fonsecaea pedrosoi CBS 271.37</name>
    <dbReference type="NCBI Taxonomy" id="1442368"/>
    <lineage>
        <taxon>Eukaryota</taxon>
        <taxon>Fungi</taxon>
        <taxon>Dikarya</taxon>
        <taxon>Ascomycota</taxon>
        <taxon>Pezizomycotina</taxon>
        <taxon>Eurotiomycetes</taxon>
        <taxon>Chaetothyriomycetidae</taxon>
        <taxon>Chaetothyriales</taxon>
        <taxon>Herpotrichiellaceae</taxon>
        <taxon>Fonsecaea</taxon>
    </lineage>
</organism>
<keyword evidence="6" id="KW-0804">Transcription</keyword>
<comment type="subcellular location">
    <subcellularLocation>
        <location evidence="1">Nucleus</location>
    </subcellularLocation>
</comment>
<dbReference type="HOGENOM" id="CLU_523709_0_0_1"/>
<evidence type="ECO:0000256" key="4">
    <source>
        <dbReference type="ARBA" id="ARBA00023015"/>
    </source>
</evidence>
<dbReference type="InterPro" id="IPR036864">
    <property type="entry name" value="Zn2-C6_fun-type_DNA-bd_sf"/>
</dbReference>
<dbReference type="PROSITE" id="PS50048">
    <property type="entry name" value="ZN2_CY6_FUNGAL_2"/>
    <property type="match status" value="1"/>
</dbReference>
<evidence type="ECO:0000259" key="8">
    <source>
        <dbReference type="PROSITE" id="PS50048"/>
    </source>
</evidence>
<evidence type="ECO:0000256" key="5">
    <source>
        <dbReference type="ARBA" id="ARBA00023125"/>
    </source>
</evidence>
<dbReference type="Gene3D" id="4.10.240.10">
    <property type="entry name" value="Zn(2)-C6 fungal-type DNA-binding domain"/>
    <property type="match status" value="1"/>
</dbReference>
<evidence type="ECO:0000313" key="9">
    <source>
        <dbReference type="EMBL" id="KIW86351.1"/>
    </source>
</evidence>
<evidence type="ECO:0000256" key="6">
    <source>
        <dbReference type="ARBA" id="ARBA00023163"/>
    </source>
</evidence>
<dbReference type="InterPro" id="IPR052202">
    <property type="entry name" value="Yeast_MetPath_Reg"/>
</dbReference>
<dbReference type="GO" id="GO:0045944">
    <property type="term" value="P:positive regulation of transcription by RNA polymerase II"/>
    <property type="evidence" value="ECO:0007669"/>
    <property type="project" value="TreeGrafter"/>
</dbReference>
<dbReference type="CDD" id="cd00067">
    <property type="entry name" value="GAL4"/>
    <property type="match status" value="1"/>
</dbReference>
<dbReference type="InterPro" id="IPR001138">
    <property type="entry name" value="Zn2Cys6_DnaBD"/>
</dbReference>
<dbReference type="PANTHER" id="PTHR47782:SF12">
    <property type="entry name" value="ZN(II)2CYS6 TRANSCRIPTION FACTOR (EUROFUNG)"/>
    <property type="match status" value="1"/>
</dbReference>
<proteinExistence type="predicted"/>
<dbReference type="GeneID" id="25301237"/>
<keyword evidence="2" id="KW-0479">Metal-binding</keyword>
<keyword evidence="7" id="KW-0539">Nucleus</keyword>
<dbReference type="PANTHER" id="PTHR47782">
    <property type="entry name" value="ZN(II)2CYS6 TRANSCRIPTION FACTOR (EUROFUNG)-RELATED"/>
    <property type="match status" value="1"/>
</dbReference>
<keyword evidence="4" id="KW-0805">Transcription regulation</keyword>
<dbReference type="SMART" id="SM00066">
    <property type="entry name" value="GAL4"/>
    <property type="match status" value="1"/>
</dbReference>
<dbReference type="GO" id="GO:0005634">
    <property type="term" value="C:nucleus"/>
    <property type="evidence" value="ECO:0007669"/>
    <property type="project" value="UniProtKB-SubCell"/>
</dbReference>
<dbReference type="GO" id="GO:0043565">
    <property type="term" value="F:sequence-specific DNA binding"/>
    <property type="evidence" value="ECO:0007669"/>
    <property type="project" value="TreeGrafter"/>
</dbReference>
<dbReference type="Proteomes" id="UP000053029">
    <property type="component" value="Unassembled WGS sequence"/>
</dbReference>
<gene>
    <name evidence="9" type="ORF">Z517_01747</name>
</gene>
<dbReference type="GO" id="GO:0008270">
    <property type="term" value="F:zinc ion binding"/>
    <property type="evidence" value="ECO:0007669"/>
    <property type="project" value="InterPro"/>
</dbReference>
<evidence type="ECO:0000256" key="2">
    <source>
        <dbReference type="ARBA" id="ARBA00022723"/>
    </source>
</evidence>
<evidence type="ECO:0000256" key="7">
    <source>
        <dbReference type="ARBA" id="ARBA00023242"/>
    </source>
</evidence>
<evidence type="ECO:0000256" key="3">
    <source>
        <dbReference type="ARBA" id="ARBA00022833"/>
    </source>
</evidence>
<dbReference type="GO" id="GO:0000981">
    <property type="term" value="F:DNA-binding transcription factor activity, RNA polymerase II-specific"/>
    <property type="evidence" value="ECO:0007669"/>
    <property type="project" value="InterPro"/>
</dbReference>
<dbReference type="Pfam" id="PF00172">
    <property type="entry name" value="Zn_clus"/>
    <property type="match status" value="1"/>
</dbReference>
<feature type="domain" description="Zn(2)-C6 fungal-type" evidence="8">
    <location>
        <begin position="33"/>
        <end position="63"/>
    </location>
</feature>
<name>A0A0D2E866_9EURO</name>
<evidence type="ECO:0000256" key="1">
    <source>
        <dbReference type="ARBA" id="ARBA00004123"/>
    </source>
</evidence>
<dbReference type="EMBL" id="KN846969">
    <property type="protein sequence ID" value="KIW86351.1"/>
    <property type="molecule type" value="Genomic_DNA"/>
</dbReference>
<sequence>MQVQRDEDEISDAGRSDDSSMADLQAILKLLPACQRCRKNKKRCDLQLPACQNCTKAEEECFFLDLITNERLPRQYVASLLDHIKALKAKRGHKSSGVGHDTVSAHLVPVRGMSRYLGSRAALAIPAQALSAISHEEPSPALELPSNFTNGSSVTSEMHTFLMERYFHVIHKVYPVFDWPSEFFTVTSQTYGSNRFLLYVRAMVYSIACHCLPKNDLRLVLLSDELYRHAVAHAEDVMSQVSVEALQAVLLLALRCLFDPRKGSLGQMIAFSKSLMTELASRGVLENSPLELPLRCMLSCLDNLVGSALDRPSGRPEMDVSQTLDLSNQTAFLTSQYQEQWKYRNSCTTEVQDTAAFDKPIDQNWSPITQTARCETRFLVDTTTKSALELLHEYCRPNTIFTVFTAHWTYKAALWLYQDGGPQTSWYPLALRTLERCSLKWPESGALIDSLARMSSPRCYAENID</sequence>
<dbReference type="RefSeq" id="XP_013290159.1">
    <property type="nucleotide sequence ID" value="XM_013434705.1"/>
</dbReference>
<keyword evidence="5" id="KW-0238">DNA-binding</keyword>